<dbReference type="Proteomes" id="UP001629246">
    <property type="component" value="Unassembled WGS sequence"/>
</dbReference>
<dbReference type="Pfam" id="PF05860">
    <property type="entry name" value="TPS"/>
    <property type="match status" value="1"/>
</dbReference>
<dbReference type="InterPro" id="IPR050909">
    <property type="entry name" value="Bact_Autotransporter_VF"/>
</dbReference>
<evidence type="ECO:0000256" key="3">
    <source>
        <dbReference type="ARBA" id="ARBA00022729"/>
    </source>
</evidence>
<sequence>MQNSHQQHAKDTMQAQDASRRPATSYAPNIELLPPSITMRVGNRRLTLSWRPRKPLPNLLSGLLRRSWRSMLASTLRVSLATAAVCGAWNAPVMAAAPAPNTLPTGWSVVNGNVVFSQNGNVLNINQLTPQAIANFQSFSIGSNAIVDISQLSSASAFLARVTGGDVTQIYGQLRGAIGTVALINPNGILVGPGGSIDVGRFIASTLAISDSDFLAGRLTFTKGDIAGAVQNQGTIKSATGGSVYLIGSSVENSGIIRSPNGEVLLAAGETVKLVDTATPGVSVAVTGSAGSVTNLGEITASAGRIGIAAGLINNSGIISASSAVKEGGRIFLRASGNLTTSATSSISADGATQGGNITLYADNAAFIDGSVSATGAPGQGGFVETSGLRSLNVVNAPTLSSGGQWYIDPYDIEVVAGGANVSTSNDGGQVNYAISSVGENAKIGADTITAKLNQGIGVTLTTGQSGTGAGNITVSSAIVKTGNSSTSLTLNAINNININADITDAGYGDSALSLNLNSNYLGTGSSTSHAATIGNGATIMLHKGVLTASEGVNGNGNGGLTIGSGSTVNLASNGSLKAGNLVVLGGGTLTGDTSYSVILGGSLNNAGTVNVTQASLTADSVQVTSTGTLRLTDGSLTATHGLNNAGTMVLQNGVLTAGSGQVINSGQLSTNVSSISAAQGFSNSGTLTLQNSNLTTASGQVVNNSNGQITAINSRIIAALGLINSGTLALQNSNVSVASGQITNSGQFSLYNATVTASLGLNNSASGVLTLDDLATLTANLSNAGTVNANGSTVNVNGNVTNSGTLNITSSSMVLNGTTTNTGSLLINGTNLATAAAIINNGAGSIVLGSAGKTVNLNAYGEGDGAGKIVNNANISQSAAQTTANIRALENNGTLTIGANGNTLSISGGQQFVNTGTINLGGTGNTLAAGIGGLSNSATGVINLSGSSNTLQAQNSNGFDNAGLLALGGSGNTVRVQSEGGAGFSNSGTTNITGSGNTLSVSGTSAMLNSGTMNVGGSGQTITDSNGFSNTGTLRLSAGSLSVDQINSSGNISVTGGALSLTSGQLSGNVDIANSANVTLSYMQLNSGTAFTGAGNMTWTGNMSLSAPLTLAANGPSLTLDGSNGSAVILQGADEAHSNKLSTYNNVTVKGGTLGLLLDNYSAWDNYGSVSVNGTFETGSSSVLSNKNGGSINFLAASQLKGAGSFVNDSGGTVLVASGASVGSSGSFSNSGNVTLNGGSMTFGSISNNVGGFIGGNGTISSTGSEGFNNSGTLAPGGNGTVGSMTINGNFSQSASGIVMVDIAGDESFDRITFGGASVNFGGSTGGTLQTKLLNGYIPASDIGFTPFSFNQGTGAMGNSYFRYVTGDVLTVDGAKQMVKATYGEFGVRLALMGSDTFYARNIDGSWSWGDRNVWRNADGNVVNYLPTQIDTVVVNSSVSAVYGDGNDTIDKLIVNSGGALNVNGGNLTVSSATTDNGAINVTSGALTLNGSTTGSGNLRVGTGEASSANVTIANALSSLNVSVLSGGLTLAGNARFDSLSLSSGTVTGLTGSKLNVSESFTQTGGSMTLDDAALNQASGTLTVGQVTANNLVLQSENASVAQQSGTALRVKKQLITSSVTGTALNNSGNQIAAFAANNSGSGNISLTNSLNTADTSVVALNGVTNAGGNVSISNTGGMITQAIGSNADFLGNLPATNSASAASRLALLGINTTGQVQSKTGSISLVTHSPLTIGSGGLDAAGNITLTAGNSGSSSDNLVINGLLQSAGGNINLSAGNSLTINANISTSPPGIAIFSVDNPNIPIAYAQGVTITDANGTRIPVPVGSSTTATSPVIVNAINNASQQQAVSTNQVTTTPVLFSNPVTQTVMVSPVPVVPVTATPAQTVGGSSGTFGGDTEAGDSRAKSSAKMYCS</sequence>
<evidence type="ECO:0000256" key="4">
    <source>
        <dbReference type="SAM" id="MobiDB-lite"/>
    </source>
</evidence>
<keyword evidence="7" id="KW-1185">Reference proteome</keyword>
<dbReference type="SMART" id="SM00912">
    <property type="entry name" value="Haemagg_act"/>
    <property type="match status" value="1"/>
</dbReference>
<gene>
    <name evidence="6" type="ORF">PQR62_10940</name>
</gene>
<protein>
    <submittedName>
        <fullName evidence="6">Filamentous hemagglutinin N-terminal domain-containing protein</fullName>
    </submittedName>
</protein>
<evidence type="ECO:0000313" key="7">
    <source>
        <dbReference type="Proteomes" id="UP001629246"/>
    </source>
</evidence>
<dbReference type="RefSeq" id="WP_408157739.1">
    <property type="nucleotide sequence ID" value="NZ_JAQQFM010000004.1"/>
</dbReference>
<evidence type="ECO:0000256" key="1">
    <source>
        <dbReference type="ARBA" id="ARBA00004613"/>
    </source>
</evidence>
<dbReference type="PANTHER" id="PTHR12338:SF8">
    <property type="entry name" value="HEME_HEMOPEXIN-BINDING PROTEIN"/>
    <property type="match status" value="1"/>
</dbReference>
<comment type="caution">
    <text evidence="6">The sequence shown here is derived from an EMBL/GenBank/DDBJ whole genome shotgun (WGS) entry which is preliminary data.</text>
</comment>
<dbReference type="NCBIfam" id="TIGR01901">
    <property type="entry name" value="adhes_NPXG"/>
    <property type="match status" value="1"/>
</dbReference>
<feature type="region of interest" description="Disordered" evidence="4">
    <location>
        <begin position="1888"/>
        <end position="1915"/>
    </location>
</feature>
<keyword evidence="2" id="KW-0964">Secreted</keyword>
<feature type="region of interest" description="Disordered" evidence="4">
    <location>
        <begin position="1"/>
        <end position="21"/>
    </location>
</feature>
<proteinExistence type="predicted"/>
<evidence type="ECO:0000256" key="2">
    <source>
        <dbReference type="ARBA" id="ARBA00022525"/>
    </source>
</evidence>
<accession>A0ABW9A7A6</accession>
<dbReference type="SUPFAM" id="SSF51126">
    <property type="entry name" value="Pectin lyase-like"/>
    <property type="match status" value="2"/>
</dbReference>
<dbReference type="InterPro" id="IPR012334">
    <property type="entry name" value="Pectin_lyas_fold"/>
</dbReference>
<keyword evidence="3" id="KW-0732">Signal</keyword>
<evidence type="ECO:0000313" key="6">
    <source>
        <dbReference type="EMBL" id="MFL9924783.1"/>
    </source>
</evidence>
<dbReference type="EMBL" id="JAQQFM010000004">
    <property type="protein sequence ID" value="MFL9924783.1"/>
    <property type="molecule type" value="Genomic_DNA"/>
</dbReference>
<dbReference type="InterPro" id="IPR011050">
    <property type="entry name" value="Pectin_lyase_fold/virulence"/>
</dbReference>
<dbReference type="Gene3D" id="2.160.20.10">
    <property type="entry name" value="Single-stranded right-handed beta-helix, Pectin lyase-like"/>
    <property type="match status" value="1"/>
</dbReference>
<feature type="domain" description="Filamentous haemagglutinin FhaB/tRNA nuclease CdiA-like TPS" evidence="5">
    <location>
        <begin position="100"/>
        <end position="213"/>
    </location>
</feature>
<organism evidence="6 7">
    <name type="scientific">Herbaspirillum lusitanum</name>
    <dbReference type="NCBI Taxonomy" id="213312"/>
    <lineage>
        <taxon>Bacteria</taxon>
        <taxon>Pseudomonadati</taxon>
        <taxon>Pseudomonadota</taxon>
        <taxon>Betaproteobacteria</taxon>
        <taxon>Burkholderiales</taxon>
        <taxon>Oxalobacteraceae</taxon>
        <taxon>Herbaspirillum</taxon>
    </lineage>
</organism>
<dbReference type="PANTHER" id="PTHR12338">
    <property type="entry name" value="AUTOTRANSPORTER"/>
    <property type="match status" value="1"/>
</dbReference>
<name>A0ABW9A7A6_9BURK</name>
<reference evidence="6 7" key="1">
    <citation type="journal article" date="2024" name="Chem. Sci.">
        <title>Discovery of megapolipeptins by genome mining of a Burkholderiales bacteria collection.</title>
        <authorList>
            <person name="Paulo B.S."/>
            <person name="Recchia M.J.J."/>
            <person name="Lee S."/>
            <person name="Fergusson C.H."/>
            <person name="Romanowski S.B."/>
            <person name="Hernandez A."/>
            <person name="Krull N."/>
            <person name="Liu D.Y."/>
            <person name="Cavanagh H."/>
            <person name="Bos A."/>
            <person name="Gray C.A."/>
            <person name="Murphy B.T."/>
            <person name="Linington R.G."/>
            <person name="Eustaquio A.S."/>
        </authorList>
    </citation>
    <scope>NUCLEOTIDE SEQUENCE [LARGE SCALE GENOMIC DNA]</scope>
    <source>
        <strain evidence="6 7">RL21-008-BIB-A</strain>
    </source>
</reference>
<comment type="subcellular location">
    <subcellularLocation>
        <location evidence="1">Secreted</location>
    </subcellularLocation>
</comment>
<evidence type="ECO:0000259" key="5">
    <source>
        <dbReference type="SMART" id="SM00912"/>
    </source>
</evidence>
<dbReference type="InterPro" id="IPR008638">
    <property type="entry name" value="FhaB/CdiA-like_TPS"/>
</dbReference>